<accession>A0A152A897</accession>
<organism evidence="1 2">
    <name type="scientific">Tieghemostelium lacteum</name>
    <name type="common">Slime mold</name>
    <name type="synonym">Dictyostelium lacteum</name>
    <dbReference type="NCBI Taxonomy" id="361077"/>
    <lineage>
        <taxon>Eukaryota</taxon>
        <taxon>Amoebozoa</taxon>
        <taxon>Evosea</taxon>
        <taxon>Eumycetozoa</taxon>
        <taxon>Dictyostelia</taxon>
        <taxon>Dictyosteliales</taxon>
        <taxon>Raperosteliaceae</taxon>
        <taxon>Tieghemostelium</taxon>
    </lineage>
</organism>
<evidence type="ECO:0000313" key="2">
    <source>
        <dbReference type="Proteomes" id="UP000076078"/>
    </source>
</evidence>
<keyword evidence="2" id="KW-1185">Reference proteome</keyword>
<comment type="caution">
    <text evidence="1">The sequence shown here is derived from an EMBL/GenBank/DDBJ whole genome shotgun (WGS) entry which is preliminary data.</text>
</comment>
<dbReference type="InParanoid" id="A0A152A897"/>
<dbReference type="OrthoDB" id="20254at2759"/>
<dbReference type="Proteomes" id="UP000076078">
    <property type="component" value="Unassembled WGS sequence"/>
</dbReference>
<gene>
    <name evidence="1" type="ORF">DLAC_01276</name>
</gene>
<proteinExistence type="predicted"/>
<dbReference type="EMBL" id="LODT01000004">
    <property type="protein sequence ID" value="KYR02436.1"/>
    <property type="molecule type" value="Genomic_DNA"/>
</dbReference>
<reference evidence="1 2" key="1">
    <citation type="submission" date="2015-12" db="EMBL/GenBank/DDBJ databases">
        <title>Dictyostelia acquired genes for synthesis and detection of signals that induce cell-type specialization by lateral gene transfer from prokaryotes.</title>
        <authorList>
            <person name="Gloeckner G."/>
            <person name="Schaap P."/>
        </authorList>
    </citation>
    <scope>NUCLEOTIDE SEQUENCE [LARGE SCALE GENOMIC DNA]</scope>
    <source>
        <strain evidence="1 2">TK</strain>
    </source>
</reference>
<sequence>MTDRAIKFSDDTEINNCKCTGSAIEKPSCNNCKTKSESSDNKLTVNKLKSRRNSTTGNGSNLALSEEQIIKLEKELRDTIPEDIQKLIAGQLIIYAFISKGSNLVSTSKQHKFKQPVTIDFALRYLVENGVKDSTLVFSNDNSLIISNGVYDSFDILED</sequence>
<name>A0A152A897_TIELA</name>
<dbReference type="AlphaFoldDB" id="A0A152A897"/>
<protein>
    <submittedName>
        <fullName evidence="1">Uncharacterized protein</fullName>
    </submittedName>
</protein>
<evidence type="ECO:0000313" key="1">
    <source>
        <dbReference type="EMBL" id="KYR02436.1"/>
    </source>
</evidence>